<evidence type="ECO:0000313" key="2">
    <source>
        <dbReference type="EMBL" id="GBG32860.1"/>
    </source>
</evidence>
<dbReference type="InterPro" id="IPR036514">
    <property type="entry name" value="SGNH_hydro_sf"/>
</dbReference>
<organism evidence="2 3">
    <name type="scientific">Hondaea fermentalgiana</name>
    <dbReference type="NCBI Taxonomy" id="2315210"/>
    <lineage>
        <taxon>Eukaryota</taxon>
        <taxon>Sar</taxon>
        <taxon>Stramenopiles</taxon>
        <taxon>Bigyra</taxon>
        <taxon>Labyrinthulomycetes</taxon>
        <taxon>Thraustochytrida</taxon>
        <taxon>Thraustochytriidae</taxon>
        <taxon>Hondaea</taxon>
    </lineage>
</organism>
<dbReference type="SUPFAM" id="SSF52266">
    <property type="entry name" value="SGNH hydrolase"/>
    <property type="match status" value="1"/>
</dbReference>
<dbReference type="InParanoid" id="A0A2R5GPS6"/>
<sequence length="281" mass="31718">MARSWTVVARAVALVVALVALQSESAVAWNDCTDFTTRKTCKKEKANDCYWKKKKCHQKDNVYFVGNSFTIYRMVKPKSDMPALVQTLAKKGSVGKWAVDSYAKGSTFLKDHINNDDLVDEIFSRNRTLLVLQEQSQVLGGSESLWRSYSLNPTLKFAAKAKEKGIRVMLYETWGYGNSYTSFQNNLDTNYAKLAEAAGVELCPVGKVWRKAYEAYGNNYLDLYYTDKKHPSYLGHYLVASTFHACIHGESPEGIQFYPNDVTEAQAAEIHAWVNEVILDA</sequence>
<dbReference type="Gene3D" id="3.40.50.1110">
    <property type="entry name" value="SGNH hydrolase"/>
    <property type="match status" value="1"/>
</dbReference>
<dbReference type="AlphaFoldDB" id="A0A2R5GPS6"/>
<keyword evidence="1" id="KW-0732">Signal</keyword>
<name>A0A2R5GPS6_9STRA</name>
<feature type="chain" id="PRO_5015332251" evidence="1">
    <location>
        <begin position="29"/>
        <end position="281"/>
    </location>
</feature>
<proteinExistence type="predicted"/>
<feature type="signal peptide" evidence="1">
    <location>
        <begin position="1"/>
        <end position="28"/>
    </location>
</feature>
<comment type="caution">
    <text evidence="2">The sequence shown here is derived from an EMBL/GenBank/DDBJ whole genome shotgun (WGS) entry which is preliminary data.</text>
</comment>
<keyword evidence="3" id="KW-1185">Reference proteome</keyword>
<dbReference type="EMBL" id="BEYU01000133">
    <property type="protein sequence ID" value="GBG32860.1"/>
    <property type="molecule type" value="Genomic_DNA"/>
</dbReference>
<gene>
    <name evidence="2" type="ORF">FCC1311_090852</name>
</gene>
<accession>A0A2R5GPS6</accession>
<reference evidence="2 3" key="1">
    <citation type="submission" date="2017-12" db="EMBL/GenBank/DDBJ databases">
        <title>Sequencing, de novo assembly and annotation of complete genome of a new Thraustochytrid species, strain FCC1311.</title>
        <authorList>
            <person name="Sedici K."/>
            <person name="Godart F."/>
            <person name="Aiese Cigliano R."/>
            <person name="Sanseverino W."/>
            <person name="Barakat M."/>
            <person name="Ortet P."/>
            <person name="Marechal E."/>
            <person name="Cagnac O."/>
            <person name="Amato A."/>
        </authorList>
    </citation>
    <scope>NUCLEOTIDE SEQUENCE [LARGE SCALE GENOMIC DNA]</scope>
</reference>
<evidence type="ECO:0000313" key="3">
    <source>
        <dbReference type="Proteomes" id="UP000241890"/>
    </source>
</evidence>
<evidence type="ECO:0000256" key="1">
    <source>
        <dbReference type="SAM" id="SignalP"/>
    </source>
</evidence>
<protein>
    <submittedName>
        <fullName evidence="2">Uncharacterized protein</fullName>
    </submittedName>
</protein>
<dbReference type="Proteomes" id="UP000241890">
    <property type="component" value="Unassembled WGS sequence"/>
</dbReference>